<dbReference type="RefSeq" id="WP_090735144.1">
    <property type="nucleotide sequence ID" value="NZ_FNYO01000038.1"/>
</dbReference>
<dbReference type="OrthoDB" id="6907764at2"/>
<dbReference type="Proteomes" id="UP000199005">
    <property type="component" value="Unassembled WGS sequence"/>
</dbReference>
<accession>A0A1H6W166</accession>
<dbReference type="STRING" id="170623.SAMN04244579_03101"/>
<dbReference type="Proteomes" id="UP000199250">
    <property type="component" value="Unassembled WGS sequence"/>
</dbReference>
<evidence type="ECO:0000313" key="4">
    <source>
        <dbReference type="Proteomes" id="UP000199250"/>
    </source>
</evidence>
<evidence type="ECO:0000313" key="2">
    <source>
        <dbReference type="EMBL" id="SEJ48772.1"/>
    </source>
</evidence>
<sequence length="81" mass="8662">MNDSKSGLRPAPASFGLKKAIAHPIQLAPRHLALIRTAQQALHRATTGGCSPEDRAAWQTAAERLSMTLVAYLEAVEGGRQ</sequence>
<reference evidence="3 4" key="1">
    <citation type="submission" date="2016-10" db="EMBL/GenBank/DDBJ databases">
        <authorList>
            <person name="de Groot N.N."/>
        </authorList>
    </citation>
    <scope>NUCLEOTIDE SEQUENCE [LARGE SCALE GENOMIC DNA]</scope>
    <source>
        <strain evidence="1 3">DSM 1041</strain>
        <strain evidence="2 4">DSM 373</strain>
    </source>
</reference>
<proteinExistence type="predicted"/>
<organism evidence="1 3">
    <name type="scientific">Azotobacter beijerinckii</name>
    <dbReference type="NCBI Taxonomy" id="170623"/>
    <lineage>
        <taxon>Bacteria</taxon>
        <taxon>Pseudomonadati</taxon>
        <taxon>Pseudomonadota</taxon>
        <taxon>Gammaproteobacteria</taxon>
        <taxon>Pseudomonadales</taxon>
        <taxon>Pseudomonadaceae</taxon>
        <taxon>Azotobacter</taxon>
    </lineage>
</organism>
<dbReference type="AlphaFoldDB" id="A0A1H6W166"/>
<evidence type="ECO:0000313" key="1">
    <source>
        <dbReference type="EMBL" id="SEJ09626.1"/>
    </source>
</evidence>
<name>A0A1H6W166_9GAMM</name>
<evidence type="ECO:0000313" key="3">
    <source>
        <dbReference type="Proteomes" id="UP000199005"/>
    </source>
</evidence>
<gene>
    <name evidence="2" type="ORF">SAMN04244572_04198</name>
    <name evidence="1" type="ORF">SAMN04244579_03101</name>
</gene>
<dbReference type="EMBL" id="FNYO01000038">
    <property type="protein sequence ID" value="SEJ09626.1"/>
    <property type="molecule type" value="Genomic_DNA"/>
</dbReference>
<protein>
    <submittedName>
        <fullName evidence="1">Uncharacterized protein</fullName>
    </submittedName>
</protein>
<dbReference type="EMBL" id="FNYQ01000115">
    <property type="protein sequence ID" value="SEJ48772.1"/>
    <property type="molecule type" value="Genomic_DNA"/>
</dbReference>